<accession>A0A6C0JSD3</accession>
<dbReference type="AlphaFoldDB" id="A0A6C0JSD3"/>
<sequence length="119" mass="14220">MSSITNFNELLLPKYEIYNDIEPNIDILPFFCHAKEIYYSGIYPQKKSSDKFYKNMAIMCNIDTKLTTDEIIQKINEKIYELNNNREKQKIKDFKYLIESNKNKKSGFFTLSKRKKVII</sequence>
<dbReference type="EMBL" id="MN740684">
    <property type="protein sequence ID" value="QHU07610.1"/>
    <property type="molecule type" value="Genomic_DNA"/>
</dbReference>
<name>A0A6C0JSD3_9ZZZZ</name>
<protein>
    <submittedName>
        <fullName evidence="1">Uncharacterized protein</fullName>
    </submittedName>
</protein>
<reference evidence="1" key="1">
    <citation type="journal article" date="2020" name="Nature">
        <title>Giant virus diversity and host interactions through global metagenomics.</title>
        <authorList>
            <person name="Schulz F."/>
            <person name="Roux S."/>
            <person name="Paez-Espino D."/>
            <person name="Jungbluth S."/>
            <person name="Walsh D.A."/>
            <person name="Denef V.J."/>
            <person name="McMahon K.D."/>
            <person name="Konstantinidis K.T."/>
            <person name="Eloe-Fadrosh E.A."/>
            <person name="Kyrpides N.C."/>
            <person name="Woyke T."/>
        </authorList>
    </citation>
    <scope>NUCLEOTIDE SEQUENCE</scope>
    <source>
        <strain evidence="1">GVMAG-S-1040241-154</strain>
    </source>
</reference>
<evidence type="ECO:0000313" key="1">
    <source>
        <dbReference type="EMBL" id="QHU07610.1"/>
    </source>
</evidence>
<organism evidence="1">
    <name type="scientific">viral metagenome</name>
    <dbReference type="NCBI Taxonomy" id="1070528"/>
    <lineage>
        <taxon>unclassified sequences</taxon>
        <taxon>metagenomes</taxon>
        <taxon>organismal metagenomes</taxon>
    </lineage>
</organism>
<proteinExistence type="predicted"/>